<dbReference type="EMBL" id="JBHLSV010000007">
    <property type="protein sequence ID" value="MFC0673906.1"/>
    <property type="molecule type" value="Genomic_DNA"/>
</dbReference>
<feature type="transmembrane region" description="Helical" evidence="6">
    <location>
        <begin position="51"/>
        <end position="70"/>
    </location>
</feature>
<dbReference type="InterPro" id="IPR036259">
    <property type="entry name" value="MFS_trans_sf"/>
</dbReference>
<evidence type="ECO:0000313" key="9">
    <source>
        <dbReference type="Proteomes" id="UP001589793"/>
    </source>
</evidence>
<reference evidence="8 9" key="1">
    <citation type="submission" date="2024-09" db="EMBL/GenBank/DDBJ databases">
        <authorList>
            <person name="Sun Q."/>
            <person name="Mori K."/>
        </authorList>
    </citation>
    <scope>NUCLEOTIDE SEQUENCE [LARGE SCALE GENOMIC DNA]</scope>
    <source>
        <strain evidence="8 9">CICC 10874</strain>
    </source>
</reference>
<feature type="transmembrane region" description="Helical" evidence="6">
    <location>
        <begin position="257"/>
        <end position="276"/>
    </location>
</feature>
<feature type="transmembrane region" description="Helical" evidence="6">
    <location>
        <begin position="77"/>
        <end position="96"/>
    </location>
</feature>
<name>A0ABV6RAU2_9MICO</name>
<accession>A0ABV6RAU2</accession>
<dbReference type="Gene3D" id="1.20.1250.20">
    <property type="entry name" value="MFS general substrate transporter like domains"/>
    <property type="match status" value="2"/>
</dbReference>
<feature type="transmembrane region" description="Helical" evidence="6">
    <location>
        <begin position="309"/>
        <end position="334"/>
    </location>
</feature>
<dbReference type="Pfam" id="PF07690">
    <property type="entry name" value="MFS_1"/>
    <property type="match status" value="1"/>
</dbReference>
<keyword evidence="3 6" id="KW-0812">Transmembrane</keyword>
<feature type="transmembrane region" description="Helical" evidence="6">
    <location>
        <begin position="374"/>
        <end position="396"/>
    </location>
</feature>
<evidence type="ECO:0000256" key="4">
    <source>
        <dbReference type="ARBA" id="ARBA00022989"/>
    </source>
</evidence>
<keyword evidence="4 6" id="KW-1133">Transmembrane helix</keyword>
<dbReference type="PROSITE" id="PS50850">
    <property type="entry name" value="MFS"/>
    <property type="match status" value="1"/>
</dbReference>
<gene>
    <name evidence="8" type="ORF">ACFFF6_08050</name>
</gene>
<feature type="transmembrane region" description="Helical" evidence="6">
    <location>
        <begin position="213"/>
        <end position="237"/>
    </location>
</feature>
<feature type="domain" description="Major facilitator superfamily (MFS) profile" evidence="7">
    <location>
        <begin position="13"/>
        <end position="400"/>
    </location>
</feature>
<comment type="subcellular location">
    <subcellularLocation>
        <location evidence="1">Cell membrane</location>
        <topology evidence="1">Multi-pass membrane protein</topology>
    </subcellularLocation>
</comment>
<dbReference type="RefSeq" id="WP_376979839.1">
    <property type="nucleotide sequence ID" value="NZ_JBHLSV010000007.1"/>
</dbReference>
<dbReference type="InterPro" id="IPR020846">
    <property type="entry name" value="MFS_dom"/>
</dbReference>
<feature type="transmembrane region" description="Helical" evidence="6">
    <location>
        <begin position="170"/>
        <end position="192"/>
    </location>
</feature>
<feature type="transmembrane region" description="Helical" evidence="6">
    <location>
        <begin position="12"/>
        <end position="31"/>
    </location>
</feature>
<dbReference type="Proteomes" id="UP001589793">
    <property type="component" value="Unassembled WGS sequence"/>
</dbReference>
<proteinExistence type="predicted"/>
<evidence type="ECO:0000259" key="7">
    <source>
        <dbReference type="PROSITE" id="PS50850"/>
    </source>
</evidence>
<evidence type="ECO:0000256" key="3">
    <source>
        <dbReference type="ARBA" id="ARBA00022692"/>
    </source>
</evidence>
<dbReference type="InterPro" id="IPR050189">
    <property type="entry name" value="MFS_Efflux_Transporters"/>
</dbReference>
<evidence type="ECO:0000256" key="1">
    <source>
        <dbReference type="ARBA" id="ARBA00004651"/>
    </source>
</evidence>
<evidence type="ECO:0000256" key="6">
    <source>
        <dbReference type="SAM" id="Phobius"/>
    </source>
</evidence>
<keyword evidence="9" id="KW-1185">Reference proteome</keyword>
<feature type="transmembrane region" description="Helical" evidence="6">
    <location>
        <begin position="285"/>
        <end position="303"/>
    </location>
</feature>
<dbReference type="InterPro" id="IPR011701">
    <property type="entry name" value="MFS"/>
</dbReference>
<keyword evidence="5 6" id="KW-0472">Membrane</keyword>
<evidence type="ECO:0000256" key="2">
    <source>
        <dbReference type="ARBA" id="ARBA00022475"/>
    </source>
</evidence>
<feature type="transmembrane region" description="Helical" evidence="6">
    <location>
        <begin position="346"/>
        <end position="368"/>
    </location>
</feature>
<protein>
    <submittedName>
        <fullName evidence="8">MFS transporter</fullName>
    </submittedName>
</protein>
<keyword evidence="2" id="KW-1003">Cell membrane</keyword>
<evidence type="ECO:0000313" key="8">
    <source>
        <dbReference type="EMBL" id="MFC0673906.1"/>
    </source>
</evidence>
<dbReference type="PANTHER" id="PTHR43124:SF3">
    <property type="entry name" value="CHLORAMPHENICOL EFFLUX PUMP RV0191"/>
    <property type="match status" value="1"/>
</dbReference>
<comment type="caution">
    <text evidence="8">The sequence shown here is derived from an EMBL/GenBank/DDBJ whole genome shotgun (WGS) entry which is preliminary data.</text>
</comment>
<organism evidence="8 9">
    <name type="scientific">Brachybacterium hainanense</name>
    <dbReference type="NCBI Taxonomy" id="1541174"/>
    <lineage>
        <taxon>Bacteria</taxon>
        <taxon>Bacillati</taxon>
        <taxon>Actinomycetota</taxon>
        <taxon>Actinomycetes</taxon>
        <taxon>Micrococcales</taxon>
        <taxon>Dermabacteraceae</taxon>
        <taxon>Brachybacterium</taxon>
    </lineage>
</organism>
<dbReference type="PANTHER" id="PTHR43124">
    <property type="entry name" value="PURINE EFFLUX PUMP PBUE"/>
    <property type="match status" value="1"/>
</dbReference>
<dbReference type="SUPFAM" id="SSF103473">
    <property type="entry name" value="MFS general substrate transporter"/>
    <property type="match status" value="1"/>
</dbReference>
<sequence length="411" mass="43543">MSARDGRTRWLLYCFLFFLGWVVMYADRSILSPVQELVRVQFGLTNSQVGLISSLFFIVYVLTQIPSGILGDRVGRIRLITVGFVIFGIATSLTGVAGMTHLFGALLLMRAMAGFGEGFYYGPQFAKSAEVTPLRRRALGAAIINSGQGFGTALGIAASSFLSYRVGLPWYWTFIVFGVLTLGVGTLIAVLIPDGKGHRDGSLREEISGFLALLRRPVLLGAFAMLFAGVYAFFVMVTWLPTFLSTQWGMEPGRAGTIASLPFWIAVPAGILVGFLSDRLGHRRAFVAVLAPAAVLTILVLGWTGSEAVLIGAIVLYGAVGKLALDPVLISTVADHVDNASRSTAYGLYNCIGMGAAVLSPPLSGLLVDAGGSYRSAFALAASLLVLGAACFLLTYRRPAPTGAGTPIVEG</sequence>
<evidence type="ECO:0000256" key="5">
    <source>
        <dbReference type="ARBA" id="ARBA00023136"/>
    </source>
</evidence>